<dbReference type="EMBL" id="JASZZN010000006">
    <property type="protein sequence ID" value="MDM4015865.1"/>
    <property type="molecule type" value="Genomic_DNA"/>
</dbReference>
<proteinExistence type="predicted"/>
<evidence type="ECO:0000313" key="2">
    <source>
        <dbReference type="Proteomes" id="UP001239462"/>
    </source>
</evidence>
<evidence type="ECO:0000313" key="1">
    <source>
        <dbReference type="EMBL" id="MDM4015865.1"/>
    </source>
</evidence>
<reference evidence="1 2" key="1">
    <citation type="submission" date="2023-06" db="EMBL/GenBank/DDBJ databases">
        <title>Roseiconus lacunae JC819 isolated from Gulf of Mannar region, Tamil Nadu.</title>
        <authorList>
            <person name="Pk S."/>
            <person name="Ch S."/>
            <person name="Ch V.R."/>
        </authorList>
    </citation>
    <scope>NUCLEOTIDE SEQUENCE [LARGE SCALE GENOMIC DNA]</scope>
    <source>
        <strain evidence="1 2">JC819</strain>
    </source>
</reference>
<gene>
    <name evidence="1" type="ORF">QTN89_10520</name>
</gene>
<sequence>MMMPERWVFCLATVPAATEDASETAPGFKRRTRQGPFTGHILEHYTKDGDPSPKLQPTGDSTTFFSYWLGEIPPKSLIRIKMDHDGRYYVHGADCASGA</sequence>
<protein>
    <submittedName>
        <fullName evidence="1">Uncharacterized protein</fullName>
    </submittedName>
</protein>
<comment type="caution">
    <text evidence="1">The sequence shown here is derived from an EMBL/GenBank/DDBJ whole genome shotgun (WGS) entry which is preliminary data.</text>
</comment>
<dbReference type="Proteomes" id="UP001239462">
    <property type="component" value="Unassembled WGS sequence"/>
</dbReference>
<keyword evidence="2" id="KW-1185">Reference proteome</keyword>
<name>A0ABT7PH98_9BACT</name>
<accession>A0ABT7PH98</accession>
<dbReference type="RefSeq" id="WP_289163412.1">
    <property type="nucleotide sequence ID" value="NZ_JASZZN010000006.1"/>
</dbReference>
<organism evidence="1 2">
    <name type="scientific">Roseiconus lacunae</name>
    <dbReference type="NCBI Taxonomy" id="2605694"/>
    <lineage>
        <taxon>Bacteria</taxon>
        <taxon>Pseudomonadati</taxon>
        <taxon>Planctomycetota</taxon>
        <taxon>Planctomycetia</taxon>
        <taxon>Pirellulales</taxon>
        <taxon>Pirellulaceae</taxon>
        <taxon>Roseiconus</taxon>
    </lineage>
</organism>